<gene>
    <name evidence="1" type="ORF">ASR47_1003384</name>
</gene>
<dbReference type="GO" id="GO:0019068">
    <property type="term" value="P:virion assembly"/>
    <property type="evidence" value="ECO:0007669"/>
    <property type="project" value="InterPro"/>
</dbReference>
<organism evidence="1 2">
    <name type="scientific">Janthinobacterium psychrotolerans</name>
    <dbReference type="NCBI Taxonomy" id="1747903"/>
    <lineage>
        <taxon>Bacteria</taxon>
        <taxon>Pseudomonadati</taxon>
        <taxon>Pseudomonadota</taxon>
        <taxon>Betaproteobacteria</taxon>
        <taxon>Burkholderiales</taxon>
        <taxon>Oxalobacteraceae</taxon>
        <taxon>Janthinobacterium</taxon>
    </lineage>
</organism>
<reference evidence="1 2" key="1">
    <citation type="submission" date="2016-04" db="EMBL/GenBank/DDBJ databases">
        <title>Draft genome sequence of Janthinobacterium psychrotolerans sp. nov., isolated from freshwater sediments in Denmark.</title>
        <authorList>
            <person name="Gong X."/>
            <person name="Skrivergaard S."/>
            <person name="Korsgaard B.S."/>
            <person name="Schreiber L."/>
            <person name="Marshall I.P."/>
            <person name="Finster K."/>
            <person name="Schramm A."/>
        </authorList>
    </citation>
    <scope>NUCLEOTIDE SEQUENCE [LARGE SCALE GENOMIC DNA]</scope>
    <source>
        <strain evidence="1 2">S3-2</strain>
    </source>
</reference>
<dbReference type="Proteomes" id="UP000092713">
    <property type="component" value="Unassembled WGS sequence"/>
</dbReference>
<comment type="caution">
    <text evidence="1">The sequence shown here is derived from an EMBL/GenBank/DDBJ whole genome shotgun (WGS) entry which is preliminary data.</text>
</comment>
<dbReference type="AlphaFoldDB" id="A0A1A7BZ19"/>
<dbReference type="Gene3D" id="2.40.10.180">
    <property type="entry name" value="Phage tail proteins"/>
    <property type="match status" value="1"/>
</dbReference>
<accession>A0A1A7BZ19</accession>
<dbReference type="EMBL" id="LOCQ01000060">
    <property type="protein sequence ID" value="OBV37720.1"/>
    <property type="molecule type" value="Genomic_DNA"/>
</dbReference>
<proteinExistence type="predicted"/>
<dbReference type="OrthoDB" id="8913169at2"/>
<sequence>MIGDDLSPFFVAGEFSDANDTLGGLPVSGIFDGAYAAVGDGLGMGDSRPVYMLATASVPFAWAGLQLVHKGVVYSLADHQPDGTGKSLLLLDNVA</sequence>
<keyword evidence="2" id="KW-1185">Reference proteome</keyword>
<dbReference type="STRING" id="1747903.ASR47_1003384"/>
<dbReference type="RefSeq" id="WP_065309929.1">
    <property type="nucleotide sequence ID" value="NZ_LOCQ01000060.1"/>
</dbReference>
<name>A0A1A7BZ19_9BURK</name>
<dbReference type="Pfam" id="PF05354">
    <property type="entry name" value="Phage_attach"/>
    <property type="match status" value="1"/>
</dbReference>
<evidence type="ECO:0000313" key="1">
    <source>
        <dbReference type="EMBL" id="OBV37720.1"/>
    </source>
</evidence>
<dbReference type="InterPro" id="IPR053734">
    <property type="entry name" value="Phage_Head-Tail_Connect_sf"/>
</dbReference>
<protein>
    <submittedName>
        <fullName evidence="1">Uncharacterized protein</fullName>
    </submittedName>
</protein>
<dbReference type="InterPro" id="IPR008018">
    <property type="entry name" value="Phage_tail_attach_FII"/>
</dbReference>
<evidence type="ECO:0000313" key="2">
    <source>
        <dbReference type="Proteomes" id="UP000092713"/>
    </source>
</evidence>